<accession>A0ABX7DWU0</accession>
<sequence length="402" mass="45784">MRNRIILIGLFALLLFQVGCTEPFEIETVDFESVLVVESTITDEFKPQIVKLSKTSSLENPEILLVNDADVTVTGSNGESFSFYWDSETGNFISQNSFSAQPGVSYTLNIITSDGKRYSSSAVTLPPSVGIDELYAERVVDATEEKDGVQILIDTEDPTGNAKYYRYAYEETYKIVAPYPSPYNSEIIDFDPISGTYQVILTPREPEEICYSTEFSTGINQTTTTELNENKVFRFPVRYLSKLDAKMQTRYSILVKQYVQSVEAYTFYKIIKELGSIESLLSQGQPGYVAGNMVSEENPDEKVLGFFEVSSMTSKRIYFNYDDFGLEKPPYFVDCDLLLLDYRDNTNLDNDPDEREIIYTYLTFYDYQVFSFAQGVLYTIAKPECTVCTSFSSNVRPDFWED</sequence>
<dbReference type="Pfam" id="PF14054">
    <property type="entry name" value="DUF4249"/>
    <property type="match status" value="1"/>
</dbReference>
<keyword evidence="2" id="KW-1185">Reference proteome</keyword>
<evidence type="ECO:0000313" key="1">
    <source>
        <dbReference type="EMBL" id="QQX78252.1"/>
    </source>
</evidence>
<name>A0ABX7DWU0_9FLAO</name>
<gene>
    <name evidence="1" type="ORF">JK629_13695</name>
</gene>
<organism evidence="1 2">
    <name type="scientific">Aequorivita iocasae</name>
    <dbReference type="NCBI Taxonomy" id="2803865"/>
    <lineage>
        <taxon>Bacteria</taxon>
        <taxon>Pseudomonadati</taxon>
        <taxon>Bacteroidota</taxon>
        <taxon>Flavobacteriia</taxon>
        <taxon>Flavobacteriales</taxon>
        <taxon>Flavobacteriaceae</taxon>
        <taxon>Aequorivita</taxon>
    </lineage>
</organism>
<protein>
    <submittedName>
        <fullName evidence="1">DUF4249 domain-containing protein</fullName>
    </submittedName>
</protein>
<dbReference type="EMBL" id="CP068439">
    <property type="protein sequence ID" value="QQX78252.1"/>
    <property type="molecule type" value="Genomic_DNA"/>
</dbReference>
<proteinExistence type="predicted"/>
<evidence type="ECO:0000313" key="2">
    <source>
        <dbReference type="Proteomes" id="UP000629420"/>
    </source>
</evidence>
<dbReference type="InterPro" id="IPR025345">
    <property type="entry name" value="DUF4249"/>
</dbReference>
<dbReference type="Proteomes" id="UP000629420">
    <property type="component" value="Chromosome"/>
</dbReference>
<reference evidence="1 2" key="1">
    <citation type="submission" date="2021-01" db="EMBL/GenBank/DDBJ databases">
        <title>Aequorivita sp. strain KX20305, a bacterium isolated from the sediment collected at a cold seep field in South China Sea.</title>
        <authorList>
            <person name="Zhang H."/>
            <person name="Li C."/>
        </authorList>
    </citation>
    <scope>NUCLEOTIDE SEQUENCE [LARGE SCALE GENOMIC DNA]</scope>
    <source>
        <strain evidence="1 2">KX20305</strain>
    </source>
</reference>